<evidence type="ECO:0000313" key="9">
    <source>
        <dbReference type="Proteomes" id="UP000266287"/>
    </source>
</evidence>
<dbReference type="GO" id="GO:0160148">
    <property type="term" value="F:tRNA pseudouridine(55) synthase activity"/>
    <property type="evidence" value="ECO:0007669"/>
    <property type="project" value="UniProtKB-EC"/>
</dbReference>
<evidence type="ECO:0000259" key="7">
    <source>
        <dbReference type="Pfam" id="PF16198"/>
    </source>
</evidence>
<dbReference type="InterPro" id="IPR014780">
    <property type="entry name" value="tRNA_psdUridine_synth_TruB"/>
</dbReference>
<dbReference type="Pfam" id="PF01509">
    <property type="entry name" value="TruB_N"/>
    <property type="match status" value="1"/>
</dbReference>
<dbReference type="CDD" id="cd02573">
    <property type="entry name" value="PseudoU_synth_EcTruB"/>
    <property type="match status" value="1"/>
</dbReference>
<name>A0A399FZM3_UNCN2</name>
<dbReference type="Proteomes" id="UP000266287">
    <property type="component" value="Unassembled WGS sequence"/>
</dbReference>
<gene>
    <name evidence="5 8" type="primary">truB</name>
    <name evidence="8" type="ORF">B9J77_01450</name>
</gene>
<organism evidence="8 9">
    <name type="scientific">candidate division NPL-UPA2 bacterium Unc8</name>
    <dbReference type="NCBI Taxonomy" id="1980939"/>
    <lineage>
        <taxon>Bacteria</taxon>
    </lineage>
</organism>
<feature type="active site" description="Nucleophile" evidence="5">
    <location>
        <position position="38"/>
    </location>
</feature>
<comment type="caution">
    <text evidence="8">The sequence shown here is derived from an EMBL/GenBank/DDBJ whole genome shotgun (WGS) entry which is preliminary data.</text>
</comment>
<evidence type="ECO:0000256" key="2">
    <source>
        <dbReference type="ARBA" id="ARBA00005642"/>
    </source>
</evidence>
<comment type="catalytic activity">
    <reaction evidence="1 5">
        <text>uridine(55) in tRNA = pseudouridine(55) in tRNA</text>
        <dbReference type="Rhea" id="RHEA:42532"/>
        <dbReference type="Rhea" id="RHEA-COMP:10101"/>
        <dbReference type="Rhea" id="RHEA-COMP:10102"/>
        <dbReference type="ChEBI" id="CHEBI:65314"/>
        <dbReference type="ChEBI" id="CHEBI:65315"/>
        <dbReference type="EC" id="5.4.99.25"/>
    </reaction>
</comment>
<feature type="domain" description="tRNA pseudouridylate synthase B C-terminal" evidence="7">
    <location>
        <begin position="172"/>
        <end position="214"/>
    </location>
</feature>
<dbReference type="FunFam" id="3.30.2350.10:FF:000011">
    <property type="entry name" value="tRNA pseudouridine synthase B"/>
    <property type="match status" value="1"/>
</dbReference>
<dbReference type="Pfam" id="PF16198">
    <property type="entry name" value="TruB_C_2"/>
    <property type="match status" value="1"/>
</dbReference>
<dbReference type="GO" id="GO:1990481">
    <property type="term" value="P:mRNA pseudouridine synthesis"/>
    <property type="evidence" value="ECO:0007669"/>
    <property type="project" value="TreeGrafter"/>
</dbReference>
<proteinExistence type="inferred from homology"/>
<dbReference type="EMBL" id="NDHY01000002">
    <property type="protein sequence ID" value="RII00712.1"/>
    <property type="molecule type" value="Genomic_DNA"/>
</dbReference>
<comment type="function">
    <text evidence="5">Responsible for synthesis of pseudouridine from uracil-55 in the psi GC loop of transfer RNAs.</text>
</comment>
<sequence>MDGILNINKPAGITSHDVVIEVRKRFKMRKVGHAGTLDPDATGVLVICLGKATKMVRFLSNDEKEYESVLILGISTHTQDSSGTIIKKVDNLKVTEEEIKEVTRRFEGEQEQIPPMVSAVRYHGKRLYELARQGKVVQRKPRKINIFSFKIIEIKIPEVRFNIVCSKGTYIRTICSDLGDVLGCGAHQAKLVRIRAGRFHIKDSLTIDELWQASQPEALLWKYQ</sequence>
<evidence type="ECO:0000256" key="1">
    <source>
        <dbReference type="ARBA" id="ARBA00000385"/>
    </source>
</evidence>
<dbReference type="PANTHER" id="PTHR13767">
    <property type="entry name" value="TRNA-PSEUDOURIDINE SYNTHASE"/>
    <property type="match status" value="1"/>
</dbReference>
<dbReference type="NCBIfam" id="TIGR00431">
    <property type="entry name" value="TruB"/>
    <property type="match status" value="1"/>
</dbReference>
<accession>A0A399FZM3</accession>
<feature type="domain" description="Pseudouridine synthase II N-terminal" evidence="6">
    <location>
        <begin position="23"/>
        <end position="171"/>
    </location>
</feature>
<evidence type="ECO:0000256" key="4">
    <source>
        <dbReference type="ARBA" id="ARBA00023235"/>
    </source>
</evidence>
<keyword evidence="4 5" id="KW-0413">Isomerase</keyword>
<dbReference type="Gene3D" id="3.30.2350.10">
    <property type="entry name" value="Pseudouridine synthase"/>
    <property type="match status" value="1"/>
</dbReference>
<protein>
    <recommendedName>
        <fullName evidence="5">tRNA pseudouridine synthase B</fullName>
        <ecNumber evidence="5">5.4.99.25</ecNumber>
    </recommendedName>
    <alternativeName>
        <fullName evidence="5">tRNA pseudouridine(55) synthase</fullName>
        <shortName evidence="5">Psi55 synthase</shortName>
    </alternativeName>
    <alternativeName>
        <fullName evidence="5">tRNA pseudouridylate synthase</fullName>
    </alternativeName>
    <alternativeName>
        <fullName evidence="5">tRNA-uridine isomerase</fullName>
    </alternativeName>
</protein>
<evidence type="ECO:0000313" key="8">
    <source>
        <dbReference type="EMBL" id="RII00712.1"/>
    </source>
</evidence>
<dbReference type="AlphaFoldDB" id="A0A399FZM3"/>
<dbReference type="InterPro" id="IPR002501">
    <property type="entry name" value="PsdUridine_synth_N"/>
</dbReference>
<reference evidence="8 9" key="1">
    <citation type="submission" date="2018-08" db="EMBL/GenBank/DDBJ databases">
        <title>Draft genome of candidate division NPL-UPA2 bacterium Unc8 that adapted to ultra-basic serpentinizing groundwater.</title>
        <authorList>
            <person name="Ishii S."/>
            <person name="Suzuki S."/>
            <person name="Nealson K.H."/>
        </authorList>
    </citation>
    <scope>NUCLEOTIDE SEQUENCE [LARGE SCALE GENOMIC DNA]</scope>
    <source>
        <strain evidence="8">Unc8</strain>
    </source>
</reference>
<keyword evidence="3 5" id="KW-0819">tRNA processing</keyword>
<dbReference type="SUPFAM" id="SSF55120">
    <property type="entry name" value="Pseudouridine synthase"/>
    <property type="match status" value="1"/>
</dbReference>
<dbReference type="InterPro" id="IPR020103">
    <property type="entry name" value="PsdUridine_synth_cat_dom_sf"/>
</dbReference>
<evidence type="ECO:0000256" key="5">
    <source>
        <dbReference type="HAMAP-Rule" id="MF_01080"/>
    </source>
</evidence>
<dbReference type="InterPro" id="IPR032819">
    <property type="entry name" value="TruB_C"/>
</dbReference>
<evidence type="ECO:0000259" key="6">
    <source>
        <dbReference type="Pfam" id="PF01509"/>
    </source>
</evidence>
<dbReference type="GO" id="GO:0031119">
    <property type="term" value="P:tRNA pseudouridine synthesis"/>
    <property type="evidence" value="ECO:0007669"/>
    <property type="project" value="UniProtKB-UniRule"/>
</dbReference>
<dbReference type="PANTHER" id="PTHR13767:SF2">
    <property type="entry name" value="PSEUDOURIDYLATE SYNTHASE TRUB1"/>
    <property type="match status" value="1"/>
</dbReference>
<dbReference type="GO" id="GO:0003723">
    <property type="term" value="F:RNA binding"/>
    <property type="evidence" value="ECO:0007669"/>
    <property type="project" value="InterPro"/>
</dbReference>
<evidence type="ECO:0000256" key="3">
    <source>
        <dbReference type="ARBA" id="ARBA00022694"/>
    </source>
</evidence>
<comment type="similarity">
    <text evidence="2 5">Belongs to the pseudouridine synthase TruB family. Type 1 subfamily.</text>
</comment>
<dbReference type="EC" id="5.4.99.25" evidence="5"/>
<dbReference type="HAMAP" id="MF_01080">
    <property type="entry name" value="TruB_bact"/>
    <property type="match status" value="1"/>
</dbReference>